<proteinExistence type="predicted"/>
<dbReference type="Pfam" id="PF24883">
    <property type="entry name" value="NPHP3_N"/>
    <property type="match status" value="1"/>
</dbReference>
<keyword evidence="4" id="KW-1185">Reference proteome</keyword>
<dbReference type="Proteomes" id="UP000297245">
    <property type="component" value="Unassembled WGS sequence"/>
</dbReference>
<reference evidence="3 4" key="1">
    <citation type="journal article" date="2019" name="Nat. Ecol. Evol.">
        <title>Megaphylogeny resolves global patterns of mushroom evolution.</title>
        <authorList>
            <person name="Varga T."/>
            <person name="Krizsan K."/>
            <person name="Foldi C."/>
            <person name="Dima B."/>
            <person name="Sanchez-Garcia M."/>
            <person name="Sanchez-Ramirez S."/>
            <person name="Szollosi G.J."/>
            <person name="Szarkandi J.G."/>
            <person name="Papp V."/>
            <person name="Albert L."/>
            <person name="Andreopoulos W."/>
            <person name="Angelini C."/>
            <person name="Antonin V."/>
            <person name="Barry K.W."/>
            <person name="Bougher N.L."/>
            <person name="Buchanan P."/>
            <person name="Buyck B."/>
            <person name="Bense V."/>
            <person name="Catcheside P."/>
            <person name="Chovatia M."/>
            <person name="Cooper J."/>
            <person name="Damon W."/>
            <person name="Desjardin D."/>
            <person name="Finy P."/>
            <person name="Geml J."/>
            <person name="Haridas S."/>
            <person name="Hughes K."/>
            <person name="Justo A."/>
            <person name="Karasinski D."/>
            <person name="Kautmanova I."/>
            <person name="Kiss B."/>
            <person name="Kocsube S."/>
            <person name="Kotiranta H."/>
            <person name="LaButti K.M."/>
            <person name="Lechner B.E."/>
            <person name="Liimatainen K."/>
            <person name="Lipzen A."/>
            <person name="Lukacs Z."/>
            <person name="Mihaltcheva S."/>
            <person name="Morgado L.N."/>
            <person name="Niskanen T."/>
            <person name="Noordeloos M.E."/>
            <person name="Ohm R.A."/>
            <person name="Ortiz-Santana B."/>
            <person name="Ovrebo C."/>
            <person name="Racz N."/>
            <person name="Riley R."/>
            <person name="Savchenko A."/>
            <person name="Shiryaev A."/>
            <person name="Soop K."/>
            <person name="Spirin V."/>
            <person name="Szebenyi C."/>
            <person name="Tomsovsky M."/>
            <person name="Tulloss R.E."/>
            <person name="Uehling J."/>
            <person name="Grigoriev I.V."/>
            <person name="Vagvolgyi C."/>
            <person name="Papp T."/>
            <person name="Martin F.M."/>
            <person name="Miettinen O."/>
            <person name="Hibbett D.S."/>
            <person name="Nagy L.G."/>
        </authorList>
    </citation>
    <scope>NUCLEOTIDE SEQUENCE [LARGE SCALE GENOMIC DNA]</scope>
    <source>
        <strain evidence="3 4">CBS 962.96</strain>
    </source>
</reference>
<dbReference type="PANTHER" id="PTHR10039:SF14">
    <property type="entry name" value="NACHT DOMAIN-CONTAINING PROTEIN"/>
    <property type="match status" value="1"/>
</dbReference>
<gene>
    <name evidence="3" type="ORF">K435DRAFT_971396</name>
</gene>
<dbReference type="InterPro" id="IPR027417">
    <property type="entry name" value="P-loop_NTPase"/>
</dbReference>
<feature type="domain" description="NACHT" evidence="2">
    <location>
        <begin position="191"/>
        <end position="348"/>
    </location>
</feature>
<dbReference type="SUPFAM" id="SSF52540">
    <property type="entry name" value="P-loop containing nucleoside triphosphate hydrolases"/>
    <property type="match status" value="1"/>
</dbReference>
<sequence length="874" mass="100535">MCLRGFCQKSAYCCSLLSFHRKIPTLQPVIMALPRQTLNDLNSRNVQVLPLDSLEQDGSNSECRTQLRLEVNNFEEQYDVPKSPALDSTTTVTSFARSHHNTFHNSTINTIGGDQINFTDSEGAGLRLLYQEIAQVGAFYDSEDRFPPPRCHPQTREAVLADISAWIRKQNCDASTLRNSNRDSVRSSQRLVHWLYGPAGVGKSAIAQTLAESFKGSHLAASFFFSRSSSKRNNPRTLFATVAYCLAVSGDTKLRAAIDKVIREHPALLGASIELQFLELVVKPLESQRLPRERWRNLPKVVIIDGLDECQGSDSQRRVLTTILSQLVDEKGRPRYRIPLRFLIASRPEPQIRDIFNKSGYLDITTRIELGDNHSTSRDIERYLRDSFHEIARTSDVMRSVPRPWPSQGVIDNLVQRASGQFIYASTLIKYVSDEYSHPVERLELALGLPIGDPDAFSDLDLLYRQIMSSSRNRPRLLQILGAFYCLQEMPETPGLTYPRSHPRESIGLMENILLLSPGAISLALRNLHSVLEINQDSFHFRHKSFTDFLLDKRRSGEFFLDLSLYHELITRCCMKIANEAQTDILQPIQSRQLRYAKDNFIYHLECSKVTVPLIDDLKDFNCLSCFRSGMPGRLDLQYDTDGISRWLAESDCHFYLRRVIMKCYKYFEILTEKFRDSLQQPTSNPKRGFYASGIRKNYLHFISEISELEVLFTFLLPDRGTYENPYISTLELVYDLHPDNLSDLFAEISICHPYFYPPAFNPDSGDWYFIDFSRGHSSLAKCYSKRIRLDRNSSFWAGWSWSHNFRCSAHELSLVEELVKTIEFLPGYELLEAINWLQRYPDKCHIVNNAIDKCTKRIKILRSPYPPTIRWLA</sequence>
<evidence type="ECO:0000313" key="4">
    <source>
        <dbReference type="Proteomes" id="UP000297245"/>
    </source>
</evidence>
<evidence type="ECO:0000256" key="1">
    <source>
        <dbReference type="ARBA" id="ARBA00022737"/>
    </source>
</evidence>
<dbReference type="PROSITE" id="PS50837">
    <property type="entry name" value="NACHT"/>
    <property type="match status" value="1"/>
</dbReference>
<dbReference type="EMBL" id="ML179637">
    <property type="protein sequence ID" value="THU83849.1"/>
    <property type="molecule type" value="Genomic_DNA"/>
</dbReference>
<organism evidence="3 4">
    <name type="scientific">Dendrothele bispora (strain CBS 962.96)</name>
    <dbReference type="NCBI Taxonomy" id="1314807"/>
    <lineage>
        <taxon>Eukaryota</taxon>
        <taxon>Fungi</taxon>
        <taxon>Dikarya</taxon>
        <taxon>Basidiomycota</taxon>
        <taxon>Agaricomycotina</taxon>
        <taxon>Agaricomycetes</taxon>
        <taxon>Agaricomycetidae</taxon>
        <taxon>Agaricales</taxon>
        <taxon>Agaricales incertae sedis</taxon>
        <taxon>Dendrothele</taxon>
    </lineage>
</organism>
<protein>
    <recommendedName>
        <fullName evidence="2">NACHT domain-containing protein</fullName>
    </recommendedName>
</protein>
<evidence type="ECO:0000313" key="3">
    <source>
        <dbReference type="EMBL" id="THU83849.1"/>
    </source>
</evidence>
<keyword evidence="1" id="KW-0677">Repeat</keyword>
<name>A0A4S8L5J7_DENBC</name>
<dbReference type="PANTHER" id="PTHR10039">
    <property type="entry name" value="AMELOGENIN"/>
    <property type="match status" value="1"/>
</dbReference>
<dbReference type="Gene3D" id="3.40.50.300">
    <property type="entry name" value="P-loop containing nucleotide triphosphate hydrolases"/>
    <property type="match status" value="1"/>
</dbReference>
<evidence type="ECO:0000259" key="2">
    <source>
        <dbReference type="PROSITE" id="PS50837"/>
    </source>
</evidence>
<dbReference type="InterPro" id="IPR056884">
    <property type="entry name" value="NPHP3-like_N"/>
</dbReference>
<dbReference type="AlphaFoldDB" id="A0A4S8L5J7"/>
<dbReference type="InterPro" id="IPR007111">
    <property type="entry name" value="NACHT_NTPase"/>
</dbReference>
<accession>A0A4S8L5J7</accession>
<dbReference type="OrthoDB" id="4760524at2759"/>